<evidence type="ECO:0000313" key="4">
    <source>
        <dbReference type="EMBL" id="EFG09815.1"/>
    </source>
</evidence>
<name>E2QAB6_STRCL</name>
<comment type="similarity">
    <text evidence="1">Belongs to the thioesterase family.</text>
</comment>
<dbReference type="InterPro" id="IPR012223">
    <property type="entry name" value="TEII"/>
</dbReference>
<dbReference type="GO" id="GO:0008610">
    <property type="term" value="P:lipid biosynthetic process"/>
    <property type="evidence" value="ECO:0007669"/>
    <property type="project" value="TreeGrafter"/>
</dbReference>
<evidence type="ECO:0000256" key="1">
    <source>
        <dbReference type="ARBA" id="ARBA00007169"/>
    </source>
</evidence>
<evidence type="ECO:0000259" key="3">
    <source>
        <dbReference type="SMART" id="SM00824"/>
    </source>
</evidence>
<keyword evidence="5" id="KW-1185">Reference proteome</keyword>
<accession>E2QAB6</accession>
<proteinExistence type="inferred from homology"/>
<gene>
    <name evidence="4" type="primary">pteH</name>
    <name evidence="4" type="ORF">SCLAV_4743</name>
</gene>
<dbReference type="InterPro" id="IPR001031">
    <property type="entry name" value="Thioesterase"/>
</dbReference>
<protein>
    <submittedName>
        <fullName evidence="4">Thioesterase</fullName>
    </submittedName>
</protein>
<evidence type="ECO:0000313" key="5">
    <source>
        <dbReference type="Proteomes" id="UP000002357"/>
    </source>
</evidence>
<organism evidence="4 5">
    <name type="scientific">Streptomyces clavuligerus</name>
    <dbReference type="NCBI Taxonomy" id="1901"/>
    <lineage>
        <taxon>Bacteria</taxon>
        <taxon>Bacillati</taxon>
        <taxon>Actinomycetota</taxon>
        <taxon>Actinomycetes</taxon>
        <taxon>Kitasatosporales</taxon>
        <taxon>Streptomycetaceae</taxon>
        <taxon>Streptomyces</taxon>
    </lineage>
</organism>
<dbReference type="RefSeq" id="WP_003962138.1">
    <property type="nucleotide sequence ID" value="NZ_CM000913.1"/>
</dbReference>
<dbReference type="AlphaFoldDB" id="E2QAB6"/>
<dbReference type="OrthoDB" id="8480037at2"/>
<feature type="domain" description="Thioesterase TesA-like" evidence="3">
    <location>
        <begin position="27"/>
        <end position="249"/>
    </location>
</feature>
<dbReference type="GeneID" id="93728806"/>
<dbReference type="KEGG" id="sclf:BB341_05195"/>
<dbReference type="InterPro" id="IPR020802">
    <property type="entry name" value="TesA-like"/>
</dbReference>
<dbReference type="SUPFAM" id="SSF53474">
    <property type="entry name" value="alpha/beta-Hydrolases"/>
    <property type="match status" value="1"/>
</dbReference>
<dbReference type="PANTHER" id="PTHR11487">
    <property type="entry name" value="THIOESTERASE"/>
    <property type="match status" value="1"/>
</dbReference>
<dbReference type="GO" id="GO:0016787">
    <property type="term" value="F:hydrolase activity"/>
    <property type="evidence" value="ECO:0007669"/>
    <property type="project" value="UniProtKB-KW"/>
</dbReference>
<dbReference type="Proteomes" id="UP000002357">
    <property type="component" value="Chromosome"/>
</dbReference>
<dbReference type="Gene3D" id="3.40.50.1820">
    <property type="entry name" value="alpha/beta hydrolase"/>
    <property type="match status" value="1"/>
</dbReference>
<dbReference type="InterPro" id="IPR029058">
    <property type="entry name" value="AB_hydrolase_fold"/>
</dbReference>
<dbReference type="Pfam" id="PF00975">
    <property type="entry name" value="Thioesterase"/>
    <property type="match status" value="1"/>
</dbReference>
<dbReference type="PANTHER" id="PTHR11487:SF0">
    <property type="entry name" value="S-ACYL FATTY ACID SYNTHASE THIOESTERASE, MEDIUM CHAIN"/>
    <property type="match status" value="1"/>
</dbReference>
<dbReference type="EMBL" id="CM000913">
    <property type="protein sequence ID" value="EFG09815.1"/>
    <property type="molecule type" value="Genomic_DNA"/>
</dbReference>
<dbReference type="STRING" id="1901.BB341_05195"/>
<evidence type="ECO:0000256" key="2">
    <source>
        <dbReference type="ARBA" id="ARBA00022801"/>
    </source>
</evidence>
<dbReference type="SMART" id="SM00824">
    <property type="entry name" value="PKS_TE"/>
    <property type="match status" value="1"/>
</dbReference>
<sequence length="260" mass="27958">MTATRTVAPSEWFRAYSPRPAAHGRLICFPHAGGGASAFRELAGRAPQSLEVTAVQYPGRQDRFSEPMPRSMDELTTALAEAVVAGLDRPTALFGHSMGATVAFEVARKLRRTHPGFPVRLFASARRAPHTPLRTPVVFDDDEQAVAYIRSLGGQGAPLLADPELRAMAAHILRADLRLLADYRCPDGPPLTCPITVIRGADDPSCTLEDAREWGRHTVAGLGVETLPGGHFYLETAGAELANLLTRRLTADLPGLAVAH</sequence>
<reference evidence="4 5" key="1">
    <citation type="journal article" date="2010" name="Genome Biol. Evol.">
        <title>The sequence of a 1.8-mb bacterial linear plasmid reveals a rich evolutionary reservoir of secondary metabolic pathways.</title>
        <authorList>
            <person name="Medema M.H."/>
            <person name="Trefzer A."/>
            <person name="Kovalchuk A."/>
            <person name="van den Berg M."/>
            <person name="Mueller U."/>
            <person name="Heijne W."/>
            <person name="Wu L."/>
            <person name="Alam M.T."/>
            <person name="Ronning C.M."/>
            <person name="Nierman W.C."/>
            <person name="Bovenberg R.A.L."/>
            <person name="Breitling R."/>
            <person name="Takano E."/>
        </authorList>
    </citation>
    <scope>NUCLEOTIDE SEQUENCE [LARGE SCALE GENOMIC DNA]</scope>
    <source>
        <strain evidence="5">ATCC 27064 / DSM 738 / JCM 4710 / NBRC 13307 / NCIMB 12785 / NRRL 3585 / VKM Ac-602</strain>
    </source>
</reference>
<dbReference type="eggNOG" id="COG3208">
    <property type="taxonomic scope" value="Bacteria"/>
</dbReference>
<keyword evidence="2" id="KW-0378">Hydrolase</keyword>